<sequence length="159" mass="17970">MNTTTQHTTLTPRRLREALDRWTKEQPNVIRFDNDDEAPGWEAQIWSPRCDIQSTDRSGYHWEFVASHLENGGAITFDVKDWMILLALAIQHQYRPWLRLVAGLDAVGAKAARMVLAAMNEDSKETPPMSLNQILAIGRTQIDVAARVEEKNLGEGSKS</sequence>
<reference evidence="1 2" key="1">
    <citation type="journal article" date="2020" name="Microb. Ecol.">
        <title>Ecogenomics of the Marine Benthic Filamentous Cyanobacterium Adonisia.</title>
        <authorList>
            <person name="Walter J.M."/>
            <person name="Coutinho F.H."/>
            <person name="Leomil L."/>
            <person name="Hargreaves P.I."/>
            <person name="Campeao M.E."/>
            <person name="Vieira V.V."/>
            <person name="Silva B.S."/>
            <person name="Fistarol G.O."/>
            <person name="Salomon P.S."/>
            <person name="Sawabe T."/>
            <person name="Mino S."/>
            <person name="Hosokawa M."/>
            <person name="Miyashita H."/>
            <person name="Maruyama F."/>
            <person name="van Verk M.C."/>
            <person name="Dutilh B.E."/>
            <person name="Thompson C.C."/>
            <person name="Thompson F.L."/>
        </authorList>
    </citation>
    <scope>NUCLEOTIDE SEQUENCE [LARGE SCALE GENOMIC DNA]</scope>
    <source>
        <strain evidence="1 2">CCMR0082</strain>
    </source>
</reference>
<protein>
    <submittedName>
        <fullName evidence="1">Uncharacterized protein</fullName>
    </submittedName>
</protein>
<proteinExistence type="predicted"/>
<evidence type="ECO:0000313" key="2">
    <source>
        <dbReference type="Proteomes" id="UP000473574"/>
    </source>
</evidence>
<dbReference type="EMBL" id="QZCE01000001">
    <property type="protein sequence ID" value="NEZ61524.1"/>
    <property type="molecule type" value="Genomic_DNA"/>
</dbReference>
<accession>A0A6M0RZ92</accession>
<comment type="caution">
    <text evidence="1">The sequence shown here is derived from an EMBL/GenBank/DDBJ whole genome shotgun (WGS) entry which is preliminary data.</text>
</comment>
<name>A0A6M0RZ92_9CYAN</name>
<dbReference type="AlphaFoldDB" id="A0A6M0RZ92"/>
<evidence type="ECO:0000313" key="1">
    <source>
        <dbReference type="EMBL" id="NEZ61524.1"/>
    </source>
</evidence>
<organism evidence="1 2">
    <name type="scientific">Adonisia turfae CCMR0082</name>
    <dbReference type="NCBI Taxonomy" id="2304604"/>
    <lineage>
        <taxon>Bacteria</taxon>
        <taxon>Bacillati</taxon>
        <taxon>Cyanobacteriota</taxon>
        <taxon>Adonisia</taxon>
        <taxon>Adonisia turfae</taxon>
    </lineage>
</organism>
<gene>
    <name evidence="1" type="ORF">D0962_01825</name>
</gene>
<dbReference type="RefSeq" id="WP_163659359.1">
    <property type="nucleotide sequence ID" value="NZ_QZCE01000001.1"/>
</dbReference>
<dbReference type="Proteomes" id="UP000473574">
    <property type="component" value="Unassembled WGS sequence"/>
</dbReference>